<feature type="transmembrane region" description="Helical" evidence="7">
    <location>
        <begin position="127"/>
        <end position="149"/>
    </location>
</feature>
<feature type="transmembrane region" description="Helical" evidence="7">
    <location>
        <begin position="99"/>
        <end position="121"/>
    </location>
</feature>
<dbReference type="PANTHER" id="PTHR30151:SF0">
    <property type="entry name" value="ABC TRANSPORTER PERMEASE PROTEIN MJ0413-RELATED"/>
    <property type="match status" value="1"/>
</dbReference>
<feature type="transmembrane region" description="Helical" evidence="7">
    <location>
        <begin position="66"/>
        <end position="87"/>
    </location>
</feature>
<dbReference type="InterPro" id="IPR035906">
    <property type="entry name" value="MetI-like_sf"/>
</dbReference>
<gene>
    <name evidence="9" type="ORF">H9728_02680</name>
</gene>
<evidence type="ECO:0000256" key="7">
    <source>
        <dbReference type="RuleBase" id="RU363032"/>
    </source>
</evidence>
<evidence type="ECO:0000256" key="5">
    <source>
        <dbReference type="ARBA" id="ARBA00022989"/>
    </source>
</evidence>
<keyword evidence="3" id="KW-1003">Cell membrane</keyword>
<protein>
    <submittedName>
        <fullName evidence="9">ABC transporter permease subunit</fullName>
    </submittedName>
</protein>
<keyword evidence="6 7" id="KW-0472">Membrane</keyword>
<feature type="transmembrane region" description="Helical" evidence="7">
    <location>
        <begin position="12"/>
        <end position="29"/>
    </location>
</feature>
<evidence type="ECO:0000313" key="9">
    <source>
        <dbReference type="EMBL" id="HIY77927.1"/>
    </source>
</evidence>
<evidence type="ECO:0000259" key="8">
    <source>
        <dbReference type="PROSITE" id="PS50928"/>
    </source>
</evidence>
<reference evidence="9" key="1">
    <citation type="journal article" date="2021" name="PeerJ">
        <title>Extensive microbial diversity within the chicken gut microbiome revealed by metagenomics and culture.</title>
        <authorList>
            <person name="Gilroy R."/>
            <person name="Ravi A."/>
            <person name="Getino M."/>
            <person name="Pursley I."/>
            <person name="Horton D.L."/>
            <person name="Alikhan N.F."/>
            <person name="Baker D."/>
            <person name="Gharbi K."/>
            <person name="Hall N."/>
            <person name="Watson M."/>
            <person name="Adriaenssens E.M."/>
            <person name="Foster-Nyarko E."/>
            <person name="Jarju S."/>
            <person name="Secka A."/>
            <person name="Antonio M."/>
            <person name="Oren A."/>
            <person name="Chaudhuri R.R."/>
            <person name="La Ragione R."/>
            <person name="Hildebrand F."/>
            <person name="Pallen M.J."/>
        </authorList>
    </citation>
    <scope>NUCLEOTIDE SEQUENCE</scope>
    <source>
        <strain evidence="9">CHK199-9574</strain>
    </source>
</reference>
<comment type="caution">
    <text evidence="9">The sequence shown here is derived from an EMBL/GenBank/DDBJ whole genome shotgun (WGS) entry which is preliminary data.</text>
</comment>
<dbReference type="AlphaFoldDB" id="A0A9D2CGB1"/>
<evidence type="ECO:0000313" key="10">
    <source>
        <dbReference type="Proteomes" id="UP000824135"/>
    </source>
</evidence>
<dbReference type="PROSITE" id="PS50928">
    <property type="entry name" value="ABC_TM1"/>
    <property type="match status" value="1"/>
</dbReference>
<dbReference type="Pfam" id="PF00528">
    <property type="entry name" value="BPD_transp_1"/>
    <property type="match status" value="1"/>
</dbReference>
<sequence length="253" mass="27486">MNARAKKIILNIVYPVAVVAAVFAVWAIAAKVKGIPVILPSPKSAFSALGKLLSGSYFWRSLAGTLWRACYSFLISFFIALVLAVLAKSSRHAAGVIQPFMSVVRAVPTMAIIYILIIWFSRSLAPVVVAIVVICPTLYSVFLSAIASVDPKLYEMSKVYRVRKADVVFKLYIPNMAPALFEGSASGFSLNVKLIIAAEALASTEDSLGLIMKGSNMNLETARLFAVTIAAVLLSVICEWAIRWIGKAVIRWK</sequence>
<organism evidence="9 10">
    <name type="scientific">Candidatus Borkfalkia excrementavium</name>
    <dbReference type="NCBI Taxonomy" id="2838505"/>
    <lineage>
        <taxon>Bacteria</taxon>
        <taxon>Bacillati</taxon>
        <taxon>Bacillota</taxon>
        <taxon>Clostridia</taxon>
        <taxon>Christensenellales</taxon>
        <taxon>Christensenellaceae</taxon>
        <taxon>Candidatus Borkfalkia</taxon>
    </lineage>
</organism>
<dbReference type="Gene3D" id="1.10.3720.10">
    <property type="entry name" value="MetI-like"/>
    <property type="match status" value="1"/>
</dbReference>
<keyword evidence="2 7" id="KW-0813">Transport</keyword>
<dbReference type="SUPFAM" id="SSF161098">
    <property type="entry name" value="MetI-like"/>
    <property type="match status" value="1"/>
</dbReference>
<reference evidence="9" key="2">
    <citation type="submission" date="2021-04" db="EMBL/GenBank/DDBJ databases">
        <authorList>
            <person name="Gilroy R."/>
        </authorList>
    </citation>
    <scope>NUCLEOTIDE SEQUENCE</scope>
    <source>
        <strain evidence="9">CHK199-9574</strain>
    </source>
</reference>
<keyword evidence="4 7" id="KW-0812">Transmembrane</keyword>
<comment type="similarity">
    <text evidence="7">Belongs to the binding-protein-dependent transport system permease family.</text>
</comment>
<proteinExistence type="inferred from homology"/>
<dbReference type="EMBL" id="DXCO01000021">
    <property type="protein sequence ID" value="HIY77927.1"/>
    <property type="molecule type" value="Genomic_DNA"/>
</dbReference>
<comment type="subcellular location">
    <subcellularLocation>
        <location evidence="1 7">Cell membrane</location>
        <topology evidence="1 7">Multi-pass membrane protein</topology>
    </subcellularLocation>
</comment>
<accession>A0A9D2CGB1</accession>
<evidence type="ECO:0000256" key="4">
    <source>
        <dbReference type="ARBA" id="ARBA00022692"/>
    </source>
</evidence>
<dbReference type="CDD" id="cd06261">
    <property type="entry name" value="TM_PBP2"/>
    <property type="match status" value="1"/>
</dbReference>
<evidence type="ECO:0000256" key="3">
    <source>
        <dbReference type="ARBA" id="ARBA00022475"/>
    </source>
</evidence>
<feature type="domain" description="ABC transmembrane type-1" evidence="8">
    <location>
        <begin position="62"/>
        <end position="246"/>
    </location>
</feature>
<evidence type="ECO:0000256" key="1">
    <source>
        <dbReference type="ARBA" id="ARBA00004651"/>
    </source>
</evidence>
<evidence type="ECO:0000256" key="6">
    <source>
        <dbReference type="ARBA" id="ARBA00023136"/>
    </source>
</evidence>
<name>A0A9D2CGB1_9FIRM</name>
<dbReference type="Proteomes" id="UP000824135">
    <property type="component" value="Unassembled WGS sequence"/>
</dbReference>
<dbReference type="InterPro" id="IPR000515">
    <property type="entry name" value="MetI-like"/>
</dbReference>
<dbReference type="GO" id="GO:0055085">
    <property type="term" value="P:transmembrane transport"/>
    <property type="evidence" value="ECO:0007669"/>
    <property type="project" value="InterPro"/>
</dbReference>
<dbReference type="PANTHER" id="PTHR30151">
    <property type="entry name" value="ALKANE SULFONATE ABC TRANSPORTER-RELATED, MEMBRANE SUBUNIT"/>
    <property type="match status" value="1"/>
</dbReference>
<evidence type="ECO:0000256" key="2">
    <source>
        <dbReference type="ARBA" id="ARBA00022448"/>
    </source>
</evidence>
<feature type="transmembrane region" description="Helical" evidence="7">
    <location>
        <begin position="222"/>
        <end position="242"/>
    </location>
</feature>
<dbReference type="GO" id="GO:0005886">
    <property type="term" value="C:plasma membrane"/>
    <property type="evidence" value="ECO:0007669"/>
    <property type="project" value="UniProtKB-SubCell"/>
</dbReference>
<keyword evidence="5 7" id="KW-1133">Transmembrane helix</keyword>